<keyword evidence="2" id="KW-1185">Reference proteome</keyword>
<gene>
    <name evidence="1" type="ORF">ABH943_008409</name>
</gene>
<protein>
    <submittedName>
        <fullName evidence="1">Uncharacterized protein</fullName>
    </submittedName>
</protein>
<reference evidence="1 2" key="1">
    <citation type="submission" date="2024-10" db="EMBL/GenBank/DDBJ databases">
        <authorList>
            <person name="Deangelis K."/>
            <person name="Huntemann M."/>
            <person name="Clum A."/>
            <person name="Wang J."/>
            <person name="Palaniappan K."/>
            <person name="Ritter S."/>
            <person name="Chen I.-M."/>
            <person name="Stamatis D."/>
            <person name="Reddy T."/>
            <person name="O'Malley R."/>
            <person name="Daum C."/>
            <person name="Ng V."/>
            <person name="Ivanova N."/>
            <person name="Kyrpides N."/>
            <person name="Woyke T."/>
        </authorList>
    </citation>
    <scope>NUCLEOTIDE SEQUENCE [LARGE SCALE GENOMIC DNA]</scope>
    <source>
        <strain evidence="1 2">GAS97</strain>
    </source>
</reference>
<accession>A0ABW8MXA2</accession>
<comment type="caution">
    <text evidence="1">The sequence shown here is derived from an EMBL/GenBank/DDBJ whole genome shotgun (WGS) entry which is preliminary data.</text>
</comment>
<dbReference type="EMBL" id="JBIYDN010000049">
    <property type="protein sequence ID" value="MFK4448365.1"/>
    <property type="molecule type" value="Genomic_DNA"/>
</dbReference>
<reference evidence="1 2" key="2">
    <citation type="submission" date="2024-11" db="EMBL/GenBank/DDBJ databases">
        <title>Using genomics to understand microbial adaptation to soil warming.</title>
        <authorList>
            <person name="Deangelis K.M. PhD."/>
        </authorList>
    </citation>
    <scope>NUCLEOTIDE SEQUENCE [LARGE SCALE GENOMIC DNA]</scope>
    <source>
        <strain evidence="1 2">GAS97</strain>
    </source>
</reference>
<dbReference type="Proteomes" id="UP001620514">
    <property type="component" value="Unassembled WGS sequence"/>
</dbReference>
<evidence type="ECO:0000313" key="2">
    <source>
        <dbReference type="Proteomes" id="UP001620514"/>
    </source>
</evidence>
<name>A0ABW8MXA2_9BURK</name>
<evidence type="ECO:0000313" key="1">
    <source>
        <dbReference type="EMBL" id="MFK4448365.1"/>
    </source>
</evidence>
<proteinExistence type="predicted"/>
<dbReference type="RefSeq" id="WP_404614595.1">
    <property type="nucleotide sequence ID" value="NZ_JBIYDN010000049.1"/>
</dbReference>
<organism evidence="1 2">
    <name type="scientific">Caballeronia udeis</name>
    <dbReference type="NCBI Taxonomy" id="1232866"/>
    <lineage>
        <taxon>Bacteria</taxon>
        <taxon>Pseudomonadati</taxon>
        <taxon>Pseudomonadota</taxon>
        <taxon>Betaproteobacteria</taxon>
        <taxon>Burkholderiales</taxon>
        <taxon>Burkholderiaceae</taxon>
        <taxon>Caballeronia</taxon>
    </lineage>
</organism>
<sequence length="405" mass="46429">MRISHATPRAIINWFEKIDIEHEILCCLVTADPTHREVHKEIIMNYLDADVAMGPKVAFIVFDGSLPRRPVAFADEKGSTLLMPGEVFEIEERTEYDNYLSSPLRDYFRDLPDDQIHKAIRDYGAALENGLESVQKAARKSGFISKLVEDSTEIMSYWIDLLEISREKLPVLCVFVKGSPPIAISLGEKLELSTLLRLLGKLADICSRPDDDIMGSREWDWDAAKRLERAQNYKFEFDKLFPQLINHFEAMCNRYKATKEERDRIVLFLNTGDFTGQCLEKLLLSFHFSNRTDFSNHQAIRGVRKSTAKMFQLEEGYENNLPNKAERLSISEALERLRIRQKKTADLVLQLRASGLDAKPIKGENFGKSFDGWVARATQLLTLGEKTHQVLSWIKEQIISTKILS</sequence>